<dbReference type="Gene3D" id="3.30.450.20">
    <property type="entry name" value="PAS domain"/>
    <property type="match status" value="2"/>
</dbReference>
<dbReference type="SUPFAM" id="SSF55785">
    <property type="entry name" value="PYP-like sensor domain (PAS domain)"/>
    <property type="match status" value="2"/>
</dbReference>
<dbReference type="GO" id="GO:0000981">
    <property type="term" value="F:DNA-binding transcription factor activity, RNA polymerase II-specific"/>
    <property type="evidence" value="ECO:0007669"/>
    <property type="project" value="TreeGrafter"/>
</dbReference>
<accession>A0A915JCD8</accession>
<dbReference type="Proteomes" id="UP000887565">
    <property type="component" value="Unplaced"/>
</dbReference>
<dbReference type="GO" id="GO:0005634">
    <property type="term" value="C:nucleus"/>
    <property type="evidence" value="ECO:0007669"/>
    <property type="project" value="UniProtKB-SubCell"/>
</dbReference>
<organism evidence="7 8">
    <name type="scientific">Romanomermis culicivorax</name>
    <name type="common">Nematode worm</name>
    <dbReference type="NCBI Taxonomy" id="13658"/>
    <lineage>
        <taxon>Eukaryota</taxon>
        <taxon>Metazoa</taxon>
        <taxon>Ecdysozoa</taxon>
        <taxon>Nematoda</taxon>
        <taxon>Enoplea</taxon>
        <taxon>Dorylaimia</taxon>
        <taxon>Mermithida</taxon>
        <taxon>Mermithoidea</taxon>
        <taxon>Mermithidae</taxon>
        <taxon>Romanomermis</taxon>
    </lineage>
</organism>
<feature type="region of interest" description="Disordered" evidence="5">
    <location>
        <begin position="414"/>
        <end position="482"/>
    </location>
</feature>
<dbReference type="GO" id="GO:0010557">
    <property type="term" value="P:positive regulation of macromolecule biosynthetic process"/>
    <property type="evidence" value="ECO:0007669"/>
    <property type="project" value="UniProtKB-ARBA"/>
</dbReference>
<evidence type="ECO:0000313" key="7">
    <source>
        <dbReference type="Proteomes" id="UP000887565"/>
    </source>
</evidence>
<sequence length="612" mass="68698">MFLKYHVPIRIIKAEEVLTPPYGNNFKVNSNNDFDYDVCKQHETAALTSWRGTLDAPHVFLLPHGRDHLEVGLKPQALRGFLLMVTRQGKLLYLSENAADYLAHSVEEIMSQGDSFYDLVDQRDHVTVQSELLSGPPTFAVYPDRRVFMCRMNVCRTARRHPQYHKFVFIHGHYLHPIEYCNLVITQNNIVNPVFAAYCCPLITPENAEILAPGNTNVFCSWHSLDLKFLDADELASFHLAYEIEDLLEKSLYALLHPSDLSKLSTKHKLLSEDKESGCMQLLRLKTGLNEFTWVHLTMKLKDIAREDQSVQMIAVTYQILSDIERATLQANQWIYSTAHRLQTVDQPDLSLYNGTKTADVVNCQSYVIDPTSNFSCVSVSVPLFDPADAHLLAAAISDTTATPAKPRRKYATYKAKKAVQKKVNDPDTKREIDRKSNDYKQKSSKIVQSSQTKLNNSKKRFSLTSGLSPPTSADSTEEDHRSLSKIKSISVHIPQCHLPLPCSLPNASLVLTPEVSPYDEKIRQCQKSTNDQHCQQNGHSLPISSGKNYSIATNNIADPILGSVPYGYLPVLEPLSLEAYLQTVEAENCLPVFGAGGASFENLTTFALKIL</sequence>
<name>A0A915JCD8_ROMCU</name>
<proteinExistence type="predicted"/>
<evidence type="ECO:0000313" key="8">
    <source>
        <dbReference type="WBParaSite" id="nRc.2.0.1.t24144-RA"/>
    </source>
</evidence>
<dbReference type="GO" id="GO:0000977">
    <property type="term" value="F:RNA polymerase II transcription regulatory region sequence-specific DNA binding"/>
    <property type="evidence" value="ECO:0007669"/>
    <property type="project" value="TreeGrafter"/>
</dbReference>
<dbReference type="SMART" id="SM00091">
    <property type="entry name" value="PAS"/>
    <property type="match status" value="2"/>
</dbReference>
<dbReference type="Pfam" id="PF14598">
    <property type="entry name" value="PAS_11"/>
    <property type="match status" value="1"/>
</dbReference>
<feature type="compositionally biased region" description="Low complexity" evidence="5">
    <location>
        <begin position="445"/>
        <end position="454"/>
    </location>
</feature>
<dbReference type="PANTHER" id="PTHR23043">
    <property type="entry name" value="HYPOXIA-INDUCIBLE FACTOR 1 ALPHA"/>
    <property type="match status" value="1"/>
</dbReference>
<keyword evidence="3" id="KW-0804">Transcription</keyword>
<protein>
    <submittedName>
        <fullName evidence="8">PAS domain-containing protein</fullName>
    </submittedName>
</protein>
<dbReference type="InterPro" id="IPR035965">
    <property type="entry name" value="PAS-like_dom_sf"/>
</dbReference>
<dbReference type="AlphaFoldDB" id="A0A915JCD8"/>
<keyword evidence="7" id="KW-1185">Reference proteome</keyword>
<feature type="compositionally biased region" description="Basic and acidic residues" evidence="5">
    <location>
        <begin position="423"/>
        <end position="442"/>
    </location>
</feature>
<dbReference type="InterPro" id="IPR000014">
    <property type="entry name" value="PAS"/>
</dbReference>
<dbReference type="PANTHER" id="PTHR23043:SF39">
    <property type="entry name" value="DYSFUSION, ISOFORM D"/>
    <property type="match status" value="1"/>
</dbReference>
<evidence type="ECO:0000256" key="1">
    <source>
        <dbReference type="ARBA" id="ARBA00004123"/>
    </source>
</evidence>
<evidence type="ECO:0000256" key="4">
    <source>
        <dbReference type="ARBA" id="ARBA00023242"/>
    </source>
</evidence>
<evidence type="ECO:0000256" key="3">
    <source>
        <dbReference type="ARBA" id="ARBA00023163"/>
    </source>
</evidence>
<dbReference type="CDD" id="cd00130">
    <property type="entry name" value="PAS"/>
    <property type="match status" value="2"/>
</dbReference>
<keyword evidence="4" id="KW-0539">Nucleus</keyword>
<evidence type="ECO:0000256" key="5">
    <source>
        <dbReference type="SAM" id="MobiDB-lite"/>
    </source>
</evidence>
<feature type="domain" description="PAS" evidence="6">
    <location>
        <begin position="76"/>
        <end position="132"/>
    </location>
</feature>
<evidence type="ECO:0000256" key="2">
    <source>
        <dbReference type="ARBA" id="ARBA00023015"/>
    </source>
</evidence>
<comment type="subcellular location">
    <subcellularLocation>
        <location evidence="1">Nucleus</location>
    </subcellularLocation>
</comment>
<feature type="compositionally biased region" description="Polar residues" evidence="5">
    <location>
        <begin position="463"/>
        <end position="475"/>
    </location>
</feature>
<keyword evidence="2" id="KW-0805">Transcription regulation</keyword>
<evidence type="ECO:0000259" key="6">
    <source>
        <dbReference type="PROSITE" id="PS50112"/>
    </source>
</evidence>
<dbReference type="WBParaSite" id="nRc.2.0.1.t24144-RA">
    <property type="protein sequence ID" value="nRc.2.0.1.t24144-RA"/>
    <property type="gene ID" value="nRc.2.0.1.g24144"/>
</dbReference>
<dbReference type="PROSITE" id="PS50112">
    <property type="entry name" value="PAS"/>
    <property type="match status" value="1"/>
</dbReference>
<reference evidence="8" key="1">
    <citation type="submission" date="2022-11" db="UniProtKB">
        <authorList>
            <consortium name="WormBaseParasite"/>
        </authorList>
    </citation>
    <scope>IDENTIFICATION</scope>
</reference>